<dbReference type="Pfam" id="PF02513">
    <property type="entry name" value="Spin-Ssty"/>
    <property type="match status" value="1"/>
</dbReference>
<accession>A0ABY7E8V1</accession>
<evidence type="ECO:0000313" key="2">
    <source>
        <dbReference type="EMBL" id="WAR06270.1"/>
    </source>
</evidence>
<dbReference type="Gene3D" id="2.80.10.70">
    <property type="entry name" value="Spindlin/Ssty"/>
    <property type="match status" value="1"/>
</dbReference>
<dbReference type="EMBL" id="CP111016">
    <property type="protein sequence ID" value="WAR06270.1"/>
    <property type="molecule type" value="Genomic_DNA"/>
</dbReference>
<organism evidence="2 3">
    <name type="scientific">Mya arenaria</name>
    <name type="common">Soft-shell clam</name>
    <dbReference type="NCBI Taxonomy" id="6604"/>
    <lineage>
        <taxon>Eukaryota</taxon>
        <taxon>Metazoa</taxon>
        <taxon>Spiralia</taxon>
        <taxon>Lophotrochozoa</taxon>
        <taxon>Mollusca</taxon>
        <taxon>Bivalvia</taxon>
        <taxon>Autobranchia</taxon>
        <taxon>Heteroconchia</taxon>
        <taxon>Euheterodonta</taxon>
        <taxon>Imparidentia</taxon>
        <taxon>Neoheterodontei</taxon>
        <taxon>Myida</taxon>
        <taxon>Myoidea</taxon>
        <taxon>Myidae</taxon>
        <taxon>Mya</taxon>
    </lineage>
</organism>
<comment type="similarity">
    <text evidence="1">Belongs to the SPIN/STSY family.</text>
</comment>
<evidence type="ECO:0000256" key="1">
    <source>
        <dbReference type="ARBA" id="ARBA00009467"/>
    </source>
</evidence>
<reference evidence="2" key="1">
    <citation type="submission" date="2022-11" db="EMBL/GenBank/DDBJ databases">
        <title>Centuries of genome instability and evolution in soft-shell clam transmissible cancer (bioRxiv).</title>
        <authorList>
            <person name="Hart S.F.M."/>
            <person name="Yonemitsu M.A."/>
            <person name="Giersch R.M."/>
            <person name="Beal B.F."/>
            <person name="Arriagada G."/>
            <person name="Davis B.W."/>
            <person name="Ostrander E.A."/>
            <person name="Goff S.P."/>
            <person name="Metzger M.J."/>
        </authorList>
    </citation>
    <scope>NUCLEOTIDE SEQUENCE</scope>
    <source>
        <strain evidence="2">MELC-2E11</strain>
        <tissue evidence="2">Siphon/mantle</tissue>
    </source>
</reference>
<evidence type="ECO:0000313" key="3">
    <source>
        <dbReference type="Proteomes" id="UP001164746"/>
    </source>
</evidence>
<name>A0ABY7E8V1_MYAAR</name>
<gene>
    <name evidence="2" type="ORF">MAR_021639</name>
</gene>
<proteinExistence type="inferred from homology"/>
<dbReference type="Proteomes" id="UP001164746">
    <property type="component" value="Chromosome 5"/>
</dbReference>
<keyword evidence="3" id="KW-1185">Reference proteome</keyword>
<sequence length="153" mass="17772">MTDDMLIWGLWQSEEEVTVHKRAALAAQLRFRKNVLKQTVVDKTIYALSRTVNRKAVQLPLEEMIKNVKALVRDAFRNERQHQVTENTVPLIVGQKIRHCQLVNEERVWVDGKVISQVPGYHSWYNVKYVGDAAIYTYTLMDDYKQGDLVIAL</sequence>
<dbReference type="InterPro" id="IPR042567">
    <property type="entry name" value="SPIN/Ssty_sf"/>
</dbReference>
<protein>
    <submittedName>
        <fullName evidence="2">Uncharacterized protein</fullName>
    </submittedName>
</protein>
<dbReference type="InterPro" id="IPR003671">
    <property type="entry name" value="SPIN/Ssty"/>
</dbReference>